<feature type="compositionally biased region" description="Polar residues" evidence="7">
    <location>
        <begin position="293"/>
        <end position="337"/>
    </location>
</feature>
<dbReference type="Gene3D" id="3.40.50.1820">
    <property type="entry name" value="alpha/beta hydrolase"/>
    <property type="match status" value="1"/>
</dbReference>
<dbReference type="InterPro" id="IPR052374">
    <property type="entry name" value="SERAC1"/>
</dbReference>
<comment type="caution">
    <text evidence="9">The sequence shown here is derived from an EMBL/GenBank/DDBJ whole genome shotgun (WGS) entry which is preliminary data.</text>
</comment>
<organism evidence="9 10">
    <name type="scientific">Fusarium albosuccineum</name>
    <dbReference type="NCBI Taxonomy" id="1237068"/>
    <lineage>
        <taxon>Eukaryota</taxon>
        <taxon>Fungi</taxon>
        <taxon>Dikarya</taxon>
        <taxon>Ascomycota</taxon>
        <taxon>Pezizomycotina</taxon>
        <taxon>Sordariomycetes</taxon>
        <taxon>Hypocreomycetidae</taxon>
        <taxon>Hypocreales</taxon>
        <taxon>Nectriaceae</taxon>
        <taxon>Fusarium</taxon>
        <taxon>Fusarium decemcellulare species complex</taxon>
    </lineage>
</organism>
<evidence type="ECO:0000259" key="8">
    <source>
        <dbReference type="Pfam" id="PF17106"/>
    </source>
</evidence>
<evidence type="ECO:0000256" key="4">
    <source>
        <dbReference type="ARBA" id="ARBA00022824"/>
    </source>
</evidence>
<evidence type="ECO:0000256" key="6">
    <source>
        <dbReference type="ARBA" id="ARBA00023136"/>
    </source>
</evidence>
<dbReference type="PANTHER" id="PTHR48182:SF2">
    <property type="entry name" value="PROTEIN SERAC1"/>
    <property type="match status" value="1"/>
</dbReference>
<accession>A0A8H4LEE7</accession>
<evidence type="ECO:0000256" key="7">
    <source>
        <dbReference type="SAM" id="MobiDB-lite"/>
    </source>
</evidence>
<dbReference type="PANTHER" id="PTHR48182">
    <property type="entry name" value="PROTEIN SERAC1"/>
    <property type="match status" value="1"/>
</dbReference>
<evidence type="ECO:0000313" key="9">
    <source>
        <dbReference type="EMBL" id="KAF4468130.1"/>
    </source>
</evidence>
<evidence type="ECO:0000256" key="3">
    <source>
        <dbReference type="ARBA" id="ARBA00004370"/>
    </source>
</evidence>
<keyword evidence="4" id="KW-0256">Endoplasmic reticulum</keyword>
<dbReference type="InterPro" id="IPR029058">
    <property type="entry name" value="AB_hydrolase_fold"/>
</dbReference>
<keyword evidence="10" id="KW-1185">Reference proteome</keyword>
<sequence>MPSSQGTPVVSFPDGVQVLHDCSNAAIDICFVHGLTGDRVTTWAVTPQSKPWPETLLPVELRSARILTYGYDAYFMRKSVASVNGLSEHASNLLNDLRTDRARSNASTRPLVFVAHSLCGLVCKEAILLSRNNPERHLQGIFDYTKGIIFLGTPHRGSWMADWASIPASALGLIKSTNKTLLKTLQTDDTYLKSVQVRFWDMVREQQNTGRDLGVTCFFKELPLPGVGLVVPKDSATLEGYNHISIYANHSNMVKFDSADNNGFKGLLGELTRWKNSAAGQSTPFSEGAQLETPANSSFVNNGPGNQINSLGGTHNRSEGSGNQFAGANFSGNVQFG</sequence>
<dbReference type="Proteomes" id="UP000554235">
    <property type="component" value="Unassembled WGS sequence"/>
</dbReference>
<comment type="subcellular location">
    <subcellularLocation>
        <location evidence="2">Endoplasmic reticulum</location>
    </subcellularLocation>
    <subcellularLocation>
        <location evidence="3">Membrane</location>
    </subcellularLocation>
    <subcellularLocation>
        <location evidence="1">Mitochondrion</location>
    </subcellularLocation>
</comment>
<protein>
    <recommendedName>
        <fullName evidence="8">NACHT-NTPase sigma domain-containing protein</fullName>
    </recommendedName>
</protein>
<gene>
    <name evidence="9" type="ORF">FALBO_5005</name>
</gene>
<reference evidence="9 10" key="1">
    <citation type="submission" date="2020-01" db="EMBL/GenBank/DDBJ databases">
        <title>Identification and distribution of gene clusters putatively required for synthesis of sphingolipid metabolism inhibitors in phylogenetically diverse species of the filamentous fungus Fusarium.</title>
        <authorList>
            <person name="Kim H.-S."/>
            <person name="Busman M."/>
            <person name="Brown D.W."/>
            <person name="Divon H."/>
            <person name="Uhlig S."/>
            <person name="Proctor R.H."/>
        </authorList>
    </citation>
    <scope>NUCLEOTIDE SEQUENCE [LARGE SCALE GENOMIC DNA]</scope>
    <source>
        <strain evidence="9 10">NRRL 20459</strain>
    </source>
</reference>
<name>A0A8H4LEE7_9HYPO</name>
<dbReference type="AlphaFoldDB" id="A0A8H4LEE7"/>
<keyword evidence="5" id="KW-0496">Mitochondrion</keyword>
<feature type="domain" description="NACHT-NTPase sigma" evidence="8">
    <location>
        <begin position="296"/>
        <end position="337"/>
    </location>
</feature>
<proteinExistence type="predicted"/>
<evidence type="ECO:0000256" key="2">
    <source>
        <dbReference type="ARBA" id="ARBA00004240"/>
    </source>
</evidence>
<dbReference type="GO" id="GO:0005783">
    <property type="term" value="C:endoplasmic reticulum"/>
    <property type="evidence" value="ECO:0007669"/>
    <property type="project" value="UniProtKB-SubCell"/>
</dbReference>
<dbReference type="EMBL" id="JAADYS010000652">
    <property type="protein sequence ID" value="KAF4468130.1"/>
    <property type="molecule type" value="Genomic_DNA"/>
</dbReference>
<keyword evidence="6" id="KW-0472">Membrane</keyword>
<dbReference type="Pfam" id="PF17106">
    <property type="entry name" value="NACHT_sigma"/>
    <property type="match status" value="1"/>
</dbReference>
<dbReference type="OrthoDB" id="7464126at2759"/>
<evidence type="ECO:0000256" key="5">
    <source>
        <dbReference type="ARBA" id="ARBA00023128"/>
    </source>
</evidence>
<dbReference type="SUPFAM" id="SSF53474">
    <property type="entry name" value="alpha/beta-Hydrolases"/>
    <property type="match status" value="1"/>
</dbReference>
<dbReference type="GO" id="GO:0005739">
    <property type="term" value="C:mitochondrion"/>
    <property type="evidence" value="ECO:0007669"/>
    <property type="project" value="UniProtKB-SubCell"/>
</dbReference>
<evidence type="ECO:0000256" key="1">
    <source>
        <dbReference type="ARBA" id="ARBA00004173"/>
    </source>
</evidence>
<dbReference type="GO" id="GO:0016020">
    <property type="term" value="C:membrane"/>
    <property type="evidence" value="ECO:0007669"/>
    <property type="project" value="UniProtKB-SubCell"/>
</dbReference>
<feature type="region of interest" description="Disordered" evidence="7">
    <location>
        <begin position="279"/>
        <end position="337"/>
    </location>
</feature>
<evidence type="ECO:0000313" key="10">
    <source>
        <dbReference type="Proteomes" id="UP000554235"/>
    </source>
</evidence>
<dbReference type="InterPro" id="IPR031353">
    <property type="entry name" value="NACHT_sigma"/>
</dbReference>